<dbReference type="RefSeq" id="WP_303304692.1">
    <property type="nucleotide sequence ID" value="NZ_JAODOP010000004.1"/>
</dbReference>
<feature type="domain" description="Protein FecR C-terminal" evidence="3">
    <location>
        <begin position="308"/>
        <end position="376"/>
    </location>
</feature>
<dbReference type="Gene3D" id="3.55.50.30">
    <property type="match status" value="1"/>
</dbReference>
<evidence type="ECO:0000259" key="3">
    <source>
        <dbReference type="Pfam" id="PF16344"/>
    </source>
</evidence>
<sequence length="378" mass="43254">MKSLIDKFLNNTITVSELDELQKWLQKPKHQVEFETYLRDLSDTNTALQDIDFELAYAAVWKSIQKTQNPVKRLYNGWIKYAAIVFLFLGLGYFYQQGFFNEKLEPIIDETHITLQLDNGTIKVINEDGSTKVIDARGEVIGKQEGSQLSYDDNSNTETLAYNTLTVPYGKRFDVKLSDGTLVHLNAGTSLKYPVKFIKGLDRQVFLNGEAYFDVVKDTNHPFIVNADEINVRVLGTQFNMTSYPEDAHTNTVLVEGSVSIYKKDETYNKETTTVLQPGYIASLNKDNDLISINPADIAMHTAWMKGRLILNEVAFKNILKKLERQYNVTFINNYKALENRYFTAKFDIEDIHQVMTSFSNSASFSFTFNNNEIIINP</sequence>
<protein>
    <submittedName>
        <fullName evidence="4">FecR domain-containing protein</fullName>
    </submittedName>
</protein>
<keyword evidence="5" id="KW-1185">Reference proteome</keyword>
<evidence type="ECO:0000313" key="5">
    <source>
        <dbReference type="Proteomes" id="UP001337305"/>
    </source>
</evidence>
<feature type="domain" description="FecR protein" evidence="2">
    <location>
        <begin position="165"/>
        <end position="259"/>
    </location>
</feature>
<dbReference type="InterPro" id="IPR012373">
    <property type="entry name" value="Ferrdict_sens_TM"/>
</dbReference>
<dbReference type="InterPro" id="IPR032508">
    <property type="entry name" value="FecR_C"/>
</dbReference>
<accession>A0ABU7XNM1</accession>
<gene>
    <name evidence="4" type="ORF">N1F79_04165</name>
</gene>
<dbReference type="EMBL" id="JAODOP010000004">
    <property type="protein sequence ID" value="MEF3832311.1"/>
    <property type="molecule type" value="Genomic_DNA"/>
</dbReference>
<dbReference type="PANTHER" id="PTHR30273">
    <property type="entry name" value="PERIPLASMIC SIGNAL SENSOR AND SIGMA FACTOR ACTIVATOR FECR-RELATED"/>
    <property type="match status" value="1"/>
</dbReference>
<evidence type="ECO:0000259" key="2">
    <source>
        <dbReference type="Pfam" id="PF04773"/>
    </source>
</evidence>
<dbReference type="Pfam" id="PF04773">
    <property type="entry name" value="FecR"/>
    <property type="match status" value="1"/>
</dbReference>
<dbReference type="InterPro" id="IPR006860">
    <property type="entry name" value="FecR"/>
</dbReference>
<dbReference type="Gene3D" id="2.60.120.1440">
    <property type="match status" value="1"/>
</dbReference>
<organism evidence="4 5">
    <name type="scientific">Flavivirga spongiicola</name>
    <dbReference type="NCBI Taxonomy" id="421621"/>
    <lineage>
        <taxon>Bacteria</taxon>
        <taxon>Pseudomonadati</taxon>
        <taxon>Bacteroidota</taxon>
        <taxon>Flavobacteriia</taxon>
        <taxon>Flavobacteriales</taxon>
        <taxon>Flavobacteriaceae</taxon>
        <taxon>Flavivirga</taxon>
    </lineage>
</organism>
<keyword evidence="1" id="KW-0812">Transmembrane</keyword>
<reference evidence="4 5" key="1">
    <citation type="submission" date="2022-09" db="EMBL/GenBank/DDBJ databases">
        <title>Genome sequencing of Flavivirga sp. MEBiC05379.</title>
        <authorList>
            <person name="Oh H.-M."/>
            <person name="Kwon K.K."/>
            <person name="Park M.J."/>
            <person name="Yang S.-H."/>
        </authorList>
    </citation>
    <scope>NUCLEOTIDE SEQUENCE [LARGE SCALE GENOMIC DNA]</scope>
    <source>
        <strain evidence="4 5">MEBiC05379</strain>
    </source>
</reference>
<dbReference type="Pfam" id="PF16344">
    <property type="entry name" value="FecR_C"/>
    <property type="match status" value="1"/>
</dbReference>
<keyword evidence="1" id="KW-1133">Transmembrane helix</keyword>
<evidence type="ECO:0000256" key="1">
    <source>
        <dbReference type="SAM" id="Phobius"/>
    </source>
</evidence>
<feature type="transmembrane region" description="Helical" evidence="1">
    <location>
        <begin position="78"/>
        <end position="95"/>
    </location>
</feature>
<dbReference type="PIRSF" id="PIRSF018266">
    <property type="entry name" value="FecR"/>
    <property type="match status" value="1"/>
</dbReference>
<comment type="caution">
    <text evidence="4">The sequence shown here is derived from an EMBL/GenBank/DDBJ whole genome shotgun (WGS) entry which is preliminary data.</text>
</comment>
<evidence type="ECO:0000313" key="4">
    <source>
        <dbReference type="EMBL" id="MEF3832311.1"/>
    </source>
</evidence>
<dbReference type="Proteomes" id="UP001337305">
    <property type="component" value="Unassembled WGS sequence"/>
</dbReference>
<keyword evidence="1" id="KW-0472">Membrane</keyword>
<dbReference type="PANTHER" id="PTHR30273:SF2">
    <property type="entry name" value="PROTEIN FECR"/>
    <property type="match status" value="1"/>
</dbReference>
<proteinExistence type="predicted"/>
<name>A0ABU7XNM1_9FLAO</name>